<keyword evidence="2" id="KW-1185">Reference proteome</keyword>
<dbReference type="RefSeq" id="WP_077807275.1">
    <property type="nucleotide sequence ID" value="NZ_BJXS01000003.1"/>
</dbReference>
<organism evidence="1 2">
    <name type="scientific">Neoasaia chiangmaiensis</name>
    <dbReference type="NCBI Taxonomy" id="320497"/>
    <lineage>
        <taxon>Bacteria</taxon>
        <taxon>Pseudomonadati</taxon>
        <taxon>Pseudomonadota</taxon>
        <taxon>Alphaproteobacteria</taxon>
        <taxon>Acetobacterales</taxon>
        <taxon>Acetobacteraceae</taxon>
        <taxon>Neoasaia</taxon>
    </lineage>
</organism>
<evidence type="ECO:0000313" key="2">
    <source>
        <dbReference type="Proteomes" id="UP000188604"/>
    </source>
</evidence>
<dbReference type="EMBL" id="CP014691">
    <property type="protein sequence ID" value="AQS88254.1"/>
    <property type="molecule type" value="Genomic_DNA"/>
</dbReference>
<name>A0A1U9KQX3_9PROT</name>
<sequence>MARAKTYRPADFVPTQANVWARAADGYDRIARTDRLPGKRIWAQEEAQRCRRMAAREAKDIVA</sequence>
<proteinExistence type="predicted"/>
<accession>A0A1U9KQX3</accession>
<dbReference type="STRING" id="320497.A0U93_10235"/>
<dbReference type="AlphaFoldDB" id="A0A1U9KQX3"/>
<dbReference type="Proteomes" id="UP000188604">
    <property type="component" value="Chromosome"/>
</dbReference>
<evidence type="ECO:0000313" key="1">
    <source>
        <dbReference type="EMBL" id="AQS88254.1"/>
    </source>
</evidence>
<reference evidence="1 2" key="1">
    <citation type="submission" date="2016-03" db="EMBL/GenBank/DDBJ databases">
        <title>Acetic acid bacteria sequencing.</title>
        <authorList>
            <person name="Brandt J."/>
            <person name="Jakob F."/>
            <person name="Vogel R.F."/>
        </authorList>
    </citation>
    <scope>NUCLEOTIDE SEQUENCE [LARGE SCALE GENOMIC DNA]</scope>
    <source>
        <strain evidence="1 2">NBRC 101099</strain>
    </source>
</reference>
<gene>
    <name evidence="1" type="ORF">A0U93_10235</name>
</gene>
<protein>
    <submittedName>
        <fullName evidence="1">Uncharacterized protein</fullName>
    </submittedName>
</protein>
<dbReference type="KEGG" id="nch:A0U93_10235"/>